<feature type="domain" description="Palmitoyltransferase DHHC" evidence="9">
    <location>
        <begin position="235"/>
        <end position="393"/>
    </location>
</feature>
<comment type="subcellular location">
    <subcellularLocation>
        <location evidence="1">Membrane</location>
        <topology evidence="1">Multi-pass membrane protein</topology>
    </subcellularLocation>
</comment>
<evidence type="ECO:0000256" key="5">
    <source>
        <dbReference type="ARBA" id="ARBA00023136"/>
    </source>
</evidence>
<evidence type="ECO:0000256" key="7">
    <source>
        <dbReference type="RuleBase" id="RU079119"/>
    </source>
</evidence>
<comment type="domain">
    <text evidence="7">The DHHC domain is required for palmitoyltransferase activity.</text>
</comment>
<dbReference type="PROSITE" id="PS50216">
    <property type="entry name" value="DHHC"/>
    <property type="match status" value="1"/>
</dbReference>
<dbReference type="EC" id="2.3.1.225" evidence="7"/>
<dbReference type="EMBL" id="LJSK01000112">
    <property type="protein sequence ID" value="KPI86859.1"/>
    <property type="molecule type" value="Genomic_DNA"/>
</dbReference>
<dbReference type="OMA" id="RCNCCIL"/>
<dbReference type="GO" id="GO:0016020">
    <property type="term" value="C:membrane"/>
    <property type="evidence" value="ECO:0007669"/>
    <property type="project" value="UniProtKB-SubCell"/>
</dbReference>
<evidence type="ECO:0000313" key="11">
    <source>
        <dbReference type="Proteomes" id="UP000038009"/>
    </source>
</evidence>
<dbReference type="Proteomes" id="UP000038009">
    <property type="component" value="Unassembled WGS sequence"/>
</dbReference>
<keyword evidence="6 7" id="KW-0012">Acyltransferase</keyword>
<evidence type="ECO:0000259" key="9">
    <source>
        <dbReference type="Pfam" id="PF01529"/>
    </source>
</evidence>
<evidence type="ECO:0000313" key="10">
    <source>
        <dbReference type="EMBL" id="KPI86859.1"/>
    </source>
</evidence>
<evidence type="ECO:0000256" key="2">
    <source>
        <dbReference type="ARBA" id="ARBA00022679"/>
    </source>
</evidence>
<reference evidence="10 11" key="1">
    <citation type="journal article" date="2015" name="PLoS Pathog.">
        <title>Leptomonas seymouri: Adaptations to the Dixenous Life Cycle Analyzed by Genome Sequencing, Transcriptome Profiling and Co-infection with Leishmania donovani.</title>
        <authorList>
            <person name="Kraeva N."/>
            <person name="Butenko A."/>
            <person name="Hlavacova J."/>
            <person name="Kostygov A."/>
            <person name="Myskova J."/>
            <person name="Grybchuk D."/>
            <person name="Lestinova T."/>
            <person name="Votypka J."/>
            <person name="Volf P."/>
            <person name="Opperdoes F."/>
            <person name="Flegontov P."/>
            <person name="Lukes J."/>
            <person name="Yurchenko V."/>
        </authorList>
    </citation>
    <scope>NUCLEOTIDE SEQUENCE [LARGE SCALE GENOMIC DNA]</scope>
    <source>
        <strain evidence="10 11">ATCC 30220</strain>
    </source>
</reference>
<dbReference type="AlphaFoldDB" id="A0A0N0P5U1"/>
<sequence>MVCCRSERSWSDIVVVTALIATTFYSAHSFYTYLFPDTLSVLAATLLHPFHDLSADELLGSSDKRSHWSRLSPVSMSKLSEVRMWGWVLFLNSWFLIVMAAWAYVMALLTPPGRVPAVFGQRATKSATLALSTFYEPLSYSDSLVGLYPPAVTAFNAQQHGRLRTFSAAKPGTGENQAGASVAASDGGGAPSANGTANTAVTSAVAAVAVSAPPSRSNEQFFFNPQANSYTSVQNNYLHFCPMCATYKPPRAHHCSRCNFCVLKYDHHCPWLGQCVGFFNYKNYLLVLLYTWLLTTWVLVLLIVALSVYCYDSRRALLLRGSAAAVPITNSSPAVRTGLGVGATIAEELNVGAPSFGVFVCIAQCLLFFAMSSYLLRRHFAYARYNITTIDMVIFENERRIAPYGTSDESDEEKANDIAASSPYRTHSIQSFVKKNIYDLGVGRNLLQVFGDAKRSDPGEDADGNPLPCRFYTDLMEGNEPQHRSFVVRWFFRLLPFRAYAAQRVWMPVSMTNRSASSSIRMAANRQSSYGTIQGKGEGADGEQGKVQSSLLLKELGIEEEQLLGLRYPTKAYMGITEVPV</sequence>
<keyword evidence="5 7" id="KW-0472">Membrane</keyword>
<feature type="compositionally biased region" description="Low complexity" evidence="8">
    <location>
        <begin position="178"/>
        <end position="190"/>
    </location>
</feature>
<feature type="region of interest" description="Disordered" evidence="8">
    <location>
        <begin position="168"/>
        <end position="190"/>
    </location>
</feature>
<gene>
    <name evidence="10" type="ORF">ABL78_4049</name>
</gene>
<protein>
    <recommendedName>
        <fullName evidence="7">Palmitoyltransferase</fullName>
        <ecNumber evidence="7">2.3.1.225</ecNumber>
    </recommendedName>
</protein>
<keyword evidence="4 7" id="KW-1133">Transmembrane helix</keyword>
<dbReference type="GO" id="GO:0005783">
    <property type="term" value="C:endoplasmic reticulum"/>
    <property type="evidence" value="ECO:0007669"/>
    <property type="project" value="TreeGrafter"/>
</dbReference>
<keyword evidence="3 7" id="KW-0812">Transmembrane</keyword>
<evidence type="ECO:0000256" key="6">
    <source>
        <dbReference type="ARBA" id="ARBA00023315"/>
    </source>
</evidence>
<dbReference type="GO" id="GO:0006612">
    <property type="term" value="P:protein targeting to membrane"/>
    <property type="evidence" value="ECO:0007669"/>
    <property type="project" value="TreeGrafter"/>
</dbReference>
<evidence type="ECO:0000256" key="8">
    <source>
        <dbReference type="SAM" id="MobiDB-lite"/>
    </source>
</evidence>
<keyword evidence="11" id="KW-1185">Reference proteome</keyword>
<dbReference type="InterPro" id="IPR039859">
    <property type="entry name" value="PFA4/ZDH16/20/ERF2-like"/>
</dbReference>
<comment type="catalytic activity">
    <reaction evidence="7">
        <text>L-cysteinyl-[protein] + hexadecanoyl-CoA = S-hexadecanoyl-L-cysteinyl-[protein] + CoA</text>
        <dbReference type="Rhea" id="RHEA:36683"/>
        <dbReference type="Rhea" id="RHEA-COMP:10131"/>
        <dbReference type="Rhea" id="RHEA-COMP:11032"/>
        <dbReference type="ChEBI" id="CHEBI:29950"/>
        <dbReference type="ChEBI" id="CHEBI:57287"/>
        <dbReference type="ChEBI" id="CHEBI:57379"/>
        <dbReference type="ChEBI" id="CHEBI:74151"/>
        <dbReference type="EC" id="2.3.1.225"/>
    </reaction>
</comment>
<accession>A0A0N0P5U1</accession>
<keyword evidence="2 7" id="KW-0808">Transferase</keyword>
<dbReference type="InterPro" id="IPR001594">
    <property type="entry name" value="Palmitoyltrfase_DHHC"/>
</dbReference>
<feature type="transmembrane region" description="Helical" evidence="7">
    <location>
        <begin position="12"/>
        <end position="31"/>
    </location>
</feature>
<dbReference type="PANTHER" id="PTHR22883">
    <property type="entry name" value="ZINC FINGER DHHC DOMAIN CONTAINING PROTEIN"/>
    <property type="match status" value="1"/>
</dbReference>
<name>A0A0N0P5U1_LEPSE</name>
<dbReference type="Pfam" id="PF01529">
    <property type="entry name" value="DHHC"/>
    <property type="match status" value="1"/>
</dbReference>
<dbReference type="VEuPathDB" id="TriTrypDB:Lsey_0112_0030"/>
<organism evidence="10 11">
    <name type="scientific">Leptomonas seymouri</name>
    <dbReference type="NCBI Taxonomy" id="5684"/>
    <lineage>
        <taxon>Eukaryota</taxon>
        <taxon>Discoba</taxon>
        <taxon>Euglenozoa</taxon>
        <taxon>Kinetoplastea</taxon>
        <taxon>Metakinetoplastina</taxon>
        <taxon>Trypanosomatida</taxon>
        <taxon>Trypanosomatidae</taxon>
        <taxon>Leishmaniinae</taxon>
        <taxon>Leptomonas</taxon>
    </lineage>
</organism>
<feature type="transmembrane region" description="Helical" evidence="7">
    <location>
        <begin position="284"/>
        <end position="309"/>
    </location>
</feature>
<dbReference type="PANTHER" id="PTHR22883:SF147">
    <property type="entry name" value="PALMITOYLTRANSFERASE"/>
    <property type="match status" value="1"/>
</dbReference>
<dbReference type="GO" id="GO:0005794">
    <property type="term" value="C:Golgi apparatus"/>
    <property type="evidence" value="ECO:0007669"/>
    <property type="project" value="TreeGrafter"/>
</dbReference>
<evidence type="ECO:0000256" key="3">
    <source>
        <dbReference type="ARBA" id="ARBA00022692"/>
    </source>
</evidence>
<comment type="similarity">
    <text evidence="7">Belongs to the DHHC palmitoyltransferase family.</text>
</comment>
<feature type="transmembrane region" description="Helical" evidence="7">
    <location>
        <begin position="84"/>
        <end position="105"/>
    </location>
</feature>
<dbReference type="GO" id="GO:0019706">
    <property type="term" value="F:protein-cysteine S-palmitoyltransferase activity"/>
    <property type="evidence" value="ECO:0007669"/>
    <property type="project" value="UniProtKB-EC"/>
</dbReference>
<feature type="transmembrane region" description="Helical" evidence="7">
    <location>
        <begin position="356"/>
        <end position="376"/>
    </location>
</feature>
<evidence type="ECO:0000256" key="4">
    <source>
        <dbReference type="ARBA" id="ARBA00022989"/>
    </source>
</evidence>
<dbReference type="OrthoDB" id="331948at2759"/>
<proteinExistence type="inferred from homology"/>
<comment type="caution">
    <text evidence="10">The sequence shown here is derived from an EMBL/GenBank/DDBJ whole genome shotgun (WGS) entry which is preliminary data.</text>
</comment>
<evidence type="ECO:0000256" key="1">
    <source>
        <dbReference type="ARBA" id="ARBA00004141"/>
    </source>
</evidence>